<evidence type="ECO:0000256" key="8">
    <source>
        <dbReference type="ARBA" id="ARBA00022932"/>
    </source>
</evidence>
<dbReference type="Gene3D" id="3.20.20.140">
    <property type="entry name" value="Metal-dependent hydrolases"/>
    <property type="match status" value="1"/>
</dbReference>
<dbReference type="InterPro" id="IPR011708">
    <property type="entry name" value="DNA_pol3_alpha_NTPase_dom"/>
</dbReference>
<evidence type="ECO:0000256" key="7">
    <source>
        <dbReference type="ARBA" id="ARBA00022705"/>
    </source>
</evidence>
<feature type="domain" description="Polymerase/histidinol phosphatase N-terminal" evidence="10">
    <location>
        <begin position="8"/>
        <end position="75"/>
    </location>
</feature>
<dbReference type="Pfam" id="PF01336">
    <property type="entry name" value="tRNA_anti-codon"/>
    <property type="match status" value="1"/>
</dbReference>
<keyword evidence="5" id="KW-0808">Transferase</keyword>
<evidence type="ECO:0000256" key="3">
    <source>
        <dbReference type="ARBA" id="ARBA00019114"/>
    </source>
</evidence>
<dbReference type="CDD" id="cd07433">
    <property type="entry name" value="PHP_PolIIIA_DnaE1"/>
    <property type="match status" value="1"/>
</dbReference>
<dbReference type="Pfam" id="PF14579">
    <property type="entry name" value="HHH_6"/>
    <property type="match status" value="1"/>
</dbReference>
<evidence type="ECO:0000256" key="9">
    <source>
        <dbReference type="ARBA" id="ARBA00049244"/>
    </source>
</evidence>
<dbReference type="InterPro" id="IPR048472">
    <property type="entry name" value="DNA_pol_IIIA_C"/>
</dbReference>
<dbReference type="EMBL" id="NRRY01000022">
    <property type="protein sequence ID" value="MBK1619474.1"/>
    <property type="molecule type" value="Genomic_DNA"/>
</dbReference>
<keyword evidence="4" id="KW-0963">Cytoplasm</keyword>
<dbReference type="InterPro" id="IPR041931">
    <property type="entry name" value="DNA_pol3_alpha_thumb_dom"/>
</dbReference>
<protein>
    <recommendedName>
        <fullName evidence="3">DNA polymerase III subunit alpha</fullName>
        <ecNumber evidence="2">2.7.7.7</ecNumber>
    </recommendedName>
</protein>
<dbReference type="RefSeq" id="WP_200244915.1">
    <property type="nucleotide sequence ID" value="NZ_NRRY01000022.1"/>
</dbReference>
<keyword evidence="7" id="KW-0235">DNA replication</keyword>
<dbReference type="PANTHER" id="PTHR32294:SF0">
    <property type="entry name" value="DNA POLYMERASE III SUBUNIT ALPHA"/>
    <property type="match status" value="1"/>
</dbReference>
<dbReference type="Pfam" id="PF07733">
    <property type="entry name" value="DNA_pol3_alpha"/>
    <property type="match status" value="1"/>
</dbReference>
<dbReference type="InterPro" id="IPR016195">
    <property type="entry name" value="Pol/histidinol_Pase-like"/>
</dbReference>
<dbReference type="InterPro" id="IPR012340">
    <property type="entry name" value="NA-bd_OB-fold"/>
</dbReference>
<dbReference type="InterPro" id="IPR004013">
    <property type="entry name" value="PHP_dom"/>
</dbReference>
<dbReference type="GO" id="GO:0008408">
    <property type="term" value="F:3'-5' exonuclease activity"/>
    <property type="evidence" value="ECO:0007669"/>
    <property type="project" value="InterPro"/>
</dbReference>
<evidence type="ECO:0000259" key="10">
    <source>
        <dbReference type="SMART" id="SM00481"/>
    </source>
</evidence>
<dbReference type="InterPro" id="IPR029460">
    <property type="entry name" value="DNAPol_HHH"/>
</dbReference>
<dbReference type="GO" id="GO:0003676">
    <property type="term" value="F:nucleic acid binding"/>
    <property type="evidence" value="ECO:0007669"/>
    <property type="project" value="InterPro"/>
</dbReference>
<keyword evidence="8" id="KW-0239">DNA-directed DNA polymerase</keyword>
<dbReference type="SUPFAM" id="SSF89550">
    <property type="entry name" value="PHP domain-like"/>
    <property type="match status" value="1"/>
</dbReference>
<dbReference type="GO" id="GO:0003887">
    <property type="term" value="F:DNA-directed DNA polymerase activity"/>
    <property type="evidence" value="ECO:0007669"/>
    <property type="project" value="UniProtKB-KW"/>
</dbReference>
<comment type="catalytic activity">
    <reaction evidence="9">
        <text>DNA(n) + a 2'-deoxyribonucleoside 5'-triphosphate = DNA(n+1) + diphosphate</text>
        <dbReference type="Rhea" id="RHEA:22508"/>
        <dbReference type="Rhea" id="RHEA-COMP:17339"/>
        <dbReference type="Rhea" id="RHEA-COMP:17340"/>
        <dbReference type="ChEBI" id="CHEBI:33019"/>
        <dbReference type="ChEBI" id="CHEBI:61560"/>
        <dbReference type="ChEBI" id="CHEBI:173112"/>
        <dbReference type="EC" id="2.7.7.7"/>
    </reaction>
</comment>
<dbReference type="Gene3D" id="1.10.150.870">
    <property type="match status" value="1"/>
</dbReference>
<evidence type="ECO:0000256" key="2">
    <source>
        <dbReference type="ARBA" id="ARBA00012417"/>
    </source>
</evidence>
<evidence type="ECO:0000256" key="5">
    <source>
        <dbReference type="ARBA" id="ARBA00022679"/>
    </source>
</evidence>
<dbReference type="GO" id="GO:0005737">
    <property type="term" value="C:cytoplasm"/>
    <property type="evidence" value="ECO:0007669"/>
    <property type="project" value="UniProtKB-SubCell"/>
</dbReference>
<sequence>MSSEPGFVHLHLHTEYSLVDGLVRIKPLAKAVVAAGMPAVAVTDQSNLFCLVRFYKAALAAGIKPIVGSELAVRNPADPCKPHRLVLLVHEDCGYTALTRLISRAYTQGQQDGMAAQVERAWVLEAADGLIALSGGAGGDVQRALLSGHQDDAERLLDEWQAAFGDRYYLELIRTGREDEARCVELSVELALAKGVPVVATNDVAFLAAEDFDAHEVRVCINGGHTLDDPRRPHRHSPQQYLRSPEEMAELFADIPEALENSVEIAKRCNLNLRLGETFLPDSPVPEGLTIDEHLAAESRAGLEWRLDRTFDRDAPAFAEQRRIYDERLQLELDVICQMGFPGYFLIVADFIRWAKDNGIPVGPGRGSGAGSLVAYALKITDLDPIEHELLFERFLNPERVSMPDFDVDFCMDRRDEVIDYVAGKYGRESVSQIITFGTMAAKAVVRDVGRVLGQPYGFVDKIAKMVPFELKMTLDKALEESPDLAAAYKDDEAVTGIIDMARKLEGIARNAGKHAGGVVIAPTKLTDFAPLYCEPGGHNLVTQYDKDDVEQAGLVKFDFLGLRTLTIIDWALKTINAERQAKGEAPLDINLIDAHDIDAFKLLKSCQTTAVFQLESRGMKELIRKLQPDSFEDMTALVALFRPGPLQSGMVDDFCDRKHGRADVAYPHPDLEPILKPTYGVILYQEQVMQIAQVLAGYSLGGADLLRRAMGKKKAEEMEKQRAIFEQGATERGVDPKIATYIFDLMEKFAGYGFNKSHSAAYALVSYQTLWLKAHYPAAFMAAVLSADMDNTDKVVTLIDECRSMGLKVEPPRINRSELMFTIDGDDTVVYGLGAIKGVGESAIASMLDARAQGGAFEDLWAFCRRIDLQKANKRVLEALIRAGALDGLGENRATLINRLPLALKLAEQHHAQEAAGQGDLFGALDAAPSKAAAVVPDPQIAAQTWPDWDEDERLLGEKETLGLYLTGHPINRYEAELNAMVSQRIGRLLETAQGLGANLGPRGQDREQRTLVGLIMAIRANKTARGRMATVTLDDRTGRIEVTLFPEQFEQVRHLLVPDAIIAVTGSLRPDNFTNGWTLTATEVRTLAETRVKLADHLALRLDLSDPAAHACGTEALQALAAELEASRLETGLPVLLEYRCPGAAVTMQLGARWRIEPTDALLKRLRQLLGNDAAVEVVYQRRLTRRTAAPALQPSLTGSHAAAGSTAGAATGAEAAA</sequence>
<dbReference type="Gene3D" id="1.10.10.1600">
    <property type="entry name" value="Bacterial DNA polymerase III alpha subunit, thumb domain"/>
    <property type="match status" value="1"/>
</dbReference>
<dbReference type="Pfam" id="PF17657">
    <property type="entry name" value="DNA_pol3_finger"/>
    <property type="match status" value="1"/>
</dbReference>
<dbReference type="InterPro" id="IPR040982">
    <property type="entry name" value="DNA_pol3_finger"/>
</dbReference>
<dbReference type="EC" id="2.7.7.7" evidence="2"/>
<keyword evidence="6" id="KW-0548">Nucleotidyltransferase</keyword>
<dbReference type="Proteomes" id="UP001138768">
    <property type="component" value="Unassembled WGS sequence"/>
</dbReference>
<accession>A0A9X0W9U0</accession>
<dbReference type="NCBIfam" id="NF004226">
    <property type="entry name" value="PRK05673.1"/>
    <property type="match status" value="1"/>
</dbReference>
<dbReference type="NCBIfam" id="TIGR00594">
    <property type="entry name" value="polc"/>
    <property type="match status" value="1"/>
</dbReference>
<dbReference type="FunFam" id="1.10.10.1600:FF:000001">
    <property type="entry name" value="DNA polymerase III subunit alpha"/>
    <property type="match status" value="1"/>
</dbReference>
<reference evidence="11 12" key="1">
    <citation type="journal article" date="2020" name="Microorganisms">
        <title>Osmotic Adaptation and Compatible Solute Biosynthesis of Phototrophic Bacteria as Revealed from Genome Analyses.</title>
        <authorList>
            <person name="Imhoff J.F."/>
            <person name="Rahn T."/>
            <person name="Kunzel S."/>
            <person name="Keller A."/>
            <person name="Neulinger S.C."/>
        </authorList>
    </citation>
    <scope>NUCLEOTIDE SEQUENCE [LARGE SCALE GENOMIC DNA]</scope>
    <source>
        <strain evidence="11 12">DSM 25653</strain>
    </source>
</reference>
<dbReference type="Pfam" id="PF02811">
    <property type="entry name" value="PHP"/>
    <property type="match status" value="1"/>
</dbReference>
<evidence type="ECO:0000256" key="6">
    <source>
        <dbReference type="ARBA" id="ARBA00022695"/>
    </source>
</evidence>
<comment type="caution">
    <text evidence="11">The sequence shown here is derived from an EMBL/GenBank/DDBJ whole genome shotgun (WGS) entry which is preliminary data.</text>
</comment>
<comment type="subcellular location">
    <subcellularLocation>
        <location evidence="1">Cytoplasm</location>
    </subcellularLocation>
</comment>
<keyword evidence="12" id="KW-1185">Reference proteome</keyword>
<dbReference type="InterPro" id="IPR003141">
    <property type="entry name" value="Pol/His_phosphatase_N"/>
</dbReference>
<dbReference type="GO" id="GO:0006260">
    <property type="term" value="P:DNA replication"/>
    <property type="evidence" value="ECO:0007669"/>
    <property type="project" value="UniProtKB-KW"/>
</dbReference>
<dbReference type="Pfam" id="PF20914">
    <property type="entry name" value="DNA_pol_IIIA_C"/>
    <property type="match status" value="1"/>
</dbReference>
<dbReference type="InterPro" id="IPR049821">
    <property type="entry name" value="PolIIIA_DnaE1_PHP"/>
</dbReference>
<name>A0A9X0W9U0_9GAMM</name>
<dbReference type="PANTHER" id="PTHR32294">
    <property type="entry name" value="DNA POLYMERASE III SUBUNIT ALPHA"/>
    <property type="match status" value="1"/>
</dbReference>
<evidence type="ECO:0000313" key="12">
    <source>
        <dbReference type="Proteomes" id="UP001138768"/>
    </source>
</evidence>
<gene>
    <name evidence="11" type="ORF">CKO42_13720</name>
</gene>
<dbReference type="AlphaFoldDB" id="A0A9X0W9U0"/>
<organism evidence="11 12">
    <name type="scientific">Lamprobacter modestohalophilus</name>
    <dbReference type="NCBI Taxonomy" id="1064514"/>
    <lineage>
        <taxon>Bacteria</taxon>
        <taxon>Pseudomonadati</taxon>
        <taxon>Pseudomonadota</taxon>
        <taxon>Gammaproteobacteria</taxon>
        <taxon>Chromatiales</taxon>
        <taxon>Chromatiaceae</taxon>
        <taxon>Lamprobacter</taxon>
    </lineage>
</organism>
<proteinExistence type="predicted"/>
<dbReference type="InterPro" id="IPR004805">
    <property type="entry name" value="DnaE2/DnaE/PolC"/>
</dbReference>
<evidence type="ECO:0000313" key="11">
    <source>
        <dbReference type="EMBL" id="MBK1619474.1"/>
    </source>
</evidence>
<evidence type="ECO:0000256" key="4">
    <source>
        <dbReference type="ARBA" id="ARBA00022490"/>
    </source>
</evidence>
<evidence type="ECO:0000256" key="1">
    <source>
        <dbReference type="ARBA" id="ARBA00004496"/>
    </source>
</evidence>
<dbReference type="InterPro" id="IPR004365">
    <property type="entry name" value="NA-bd_OB_tRNA"/>
</dbReference>
<dbReference type="FunFam" id="1.10.150.870:FF:000001">
    <property type="entry name" value="DNA polymerase III subunit alpha"/>
    <property type="match status" value="1"/>
</dbReference>
<dbReference type="SMART" id="SM00481">
    <property type="entry name" value="POLIIIAc"/>
    <property type="match status" value="1"/>
</dbReference>
<dbReference type="Gene3D" id="2.40.50.140">
    <property type="entry name" value="Nucleic acid-binding proteins"/>
    <property type="match status" value="1"/>
</dbReference>
<dbReference type="CDD" id="cd04485">
    <property type="entry name" value="DnaE_OBF"/>
    <property type="match status" value="1"/>
</dbReference>